<accession>A0A1A8G8U0</accession>
<sequence length="75" mass="8775">HTAQNFRTAHLGHFLTMADQQELAEVRKYRHLYDSALRDHRDQHVVNNSWREIARTVGKDEDTVKNAGMPCCKQQ</sequence>
<gene>
    <name evidence="2" type="primary">Nfu_g_1_004934</name>
</gene>
<protein>
    <recommendedName>
        <fullName evidence="1">MADF domain-containing protein</fullName>
    </recommendedName>
</protein>
<feature type="non-terminal residue" evidence="2">
    <location>
        <position position="1"/>
    </location>
</feature>
<dbReference type="InterPro" id="IPR006578">
    <property type="entry name" value="MADF-dom"/>
</dbReference>
<reference evidence="2" key="1">
    <citation type="submission" date="2016-05" db="EMBL/GenBank/DDBJ databases">
        <authorList>
            <person name="Lavstsen T."/>
            <person name="Jespersen J.S."/>
        </authorList>
    </citation>
    <scope>NUCLEOTIDE SEQUENCE</scope>
    <source>
        <tissue evidence="2">Brain</tissue>
    </source>
</reference>
<proteinExistence type="predicted"/>
<organism evidence="2">
    <name type="scientific">Nothobranchius korthausae</name>
    <dbReference type="NCBI Taxonomy" id="1143690"/>
    <lineage>
        <taxon>Eukaryota</taxon>
        <taxon>Metazoa</taxon>
        <taxon>Chordata</taxon>
        <taxon>Craniata</taxon>
        <taxon>Vertebrata</taxon>
        <taxon>Euteleostomi</taxon>
        <taxon>Actinopterygii</taxon>
        <taxon>Neopterygii</taxon>
        <taxon>Teleostei</taxon>
        <taxon>Neoteleostei</taxon>
        <taxon>Acanthomorphata</taxon>
        <taxon>Ovalentaria</taxon>
        <taxon>Atherinomorphae</taxon>
        <taxon>Cyprinodontiformes</taxon>
        <taxon>Nothobranchiidae</taxon>
        <taxon>Nothobranchius</taxon>
    </lineage>
</organism>
<name>A0A1A8G8U0_9TELE</name>
<dbReference type="EMBL" id="HAEB01020971">
    <property type="protein sequence ID" value="SBQ67498.1"/>
    <property type="molecule type" value="Transcribed_RNA"/>
</dbReference>
<dbReference type="Pfam" id="PF10545">
    <property type="entry name" value="MADF_DNA_bdg"/>
    <property type="match status" value="1"/>
</dbReference>
<evidence type="ECO:0000313" key="2">
    <source>
        <dbReference type="EMBL" id="SBQ67498.1"/>
    </source>
</evidence>
<dbReference type="AlphaFoldDB" id="A0A1A8G8U0"/>
<reference evidence="2" key="2">
    <citation type="submission" date="2016-06" db="EMBL/GenBank/DDBJ databases">
        <title>The genome of a short-lived fish provides insights into sex chromosome evolution and the genetic control of aging.</title>
        <authorList>
            <person name="Reichwald K."/>
            <person name="Felder M."/>
            <person name="Petzold A."/>
            <person name="Koch P."/>
            <person name="Groth M."/>
            <person name="Platzer M."/>
        </authorList>
    </citation>
    <scope>NUCLEOTIDE SEQUENCE</scope>
    <source>
        <tissue evidence="2">Brain</tissue>
    </source>
</reference>
<evidence type="ECO:0000259" key="1">
    <source>
        <dbReference type="Pfam" id="PF10545"/>
    </source>
</evidence>
<feature type="domain" description="MADF" evidence="1">
    <location>
        <begin position="24"/>
        <end position="65"/>
    </location>
</feature>
<feature type="non-terminal residue" evidence="2">
    <location>
        <position position="75"/>
    </location>
</feature>